<sequence length="107" mass="12932">MNRYTERPRTTEQEVLALDSIYKILTANERILLHRSQHKNEAEITEKIFKLLKWVEKTGWKSPYMKYPEWHHDVLHYEDENGKLLAVETYPRAHQEITEQILKLKIS</sequence>
<reference evidence="2" key="1">
    <citation type="submission" date="2018-11" db="EMBL/GenBank/DDBJ databases">
        <title>Proposal to divide the Flavobacteriaceae and reorganize its genera based on Amino Acid Identity values calculated from whole genome sequences.</title>
        <authorList>
            <person name="Nicholson A.C."/>
            <person name="Gulvik C.A."/>
            <person name="Whitney A.M."/>
            <person name="Humrighouse B.W."/>
            <person name="Bell M."/>
            <person name="Holmes B."/>
            <person name="Steigerwalt A."/>
            <person name="Villarma A."/>
            <person name="Sheth M."/>
            <person name="Batra D."/>
            <person name="Pryor J."/>
            <person name="Bernardet J.-F."/>
            <person name="Hugo C."/>
            <person name="Kampfer P."/>
            <person name="Newman J."/>
            <person name="Mcquiston J.R."/>
        </authorList>
    </citation>
    <scope>NUCLEOTIDE SEQUENCE [LARGE SCALE GENOMIC DNA]</scope>
    <source>
        <strain evidence="2">H3056</strain>
    </source>
</reference>
<organism evidence="1 2">
    <name type="scientific">Kaistella daneshvariae</name>
    <dbReference type="NCBI Taxonomy" id="2487074"/>
    <lineage>
        <taxon>Bacteria</taxon>
        <taxon>Pseudomonadati</taxon>
        <taxon>Bacteroidota</taxon>
        <taxon>Flavobacteriia</taxon>
        <taxon>Flavobacteriales</taxon>
        <taxon>Weeksellaceae</taxon>
        <taxon>Chryseobacterium group</taxon>
        <taxon>Kaistella</taxon>
    </lineage>
</organism>
<gene>
    <name evidence="1" type="ORF">EGI11_03145</name>
</gene>
<dbReference type="AlphaFoldDB" id="A0A3N0WXE9"/>
<dbReference type="RefSeq" id="WP_123265020.1">
    <property type="nucleotide sequence ID" value="NZ_RJUG01000002.1"/>
</dbReference>
<name>A0A3N0WXE9_9FLAO</name>
<accession>A0A3N0WXE9</accession>
<protein>
    <submittedName>
        <fullName evidence="1">Uncharacterized protein</fullName>
    </submittedName>
</protein>
<comment type="caution">
    <text evidence="1">The sequence shown here is derived from an EMBL/GenBank/DDBJ whole genome shotgun (WGS) entry which is preliminary data.</text>
</comment>
<dbReference type="Proteomes" id="UP000270224">
    <property type="component" value="Unassembled WGS sequence"/>
</dbReference>
<reference evidence="2" key="2">
    <citation type="submission" date="2018-11" db="EMBL/GenBank/DDBJ databases">
        <title>Proposal to divide the Flavobacteriaceae and reorganize its genera based on Amino Acid Identity values calculated from whole genome sequences.</title>
        <authorList>
            <person name="Nicholson A.C."/>
            <person name="Gulvik C.A."/>
            <person name="Whitney A.M."/>
            <person name="Humrighouse B.W."/>
            <person name="Bell M."/>
            <person name="Holmens B."/>
            <person name="Steigerwalt A."/>
            <person name="Villarma A."/>
            <person name="Sheth M."/>
            <person name="Batra D."/>
            <person name="Pryor J."/>
            <person name="Bernardet J.-F."/>
            <person name="Hugo C."/>
            <person name="Kampfer P."/>
            <person name="Newman J."/>
            <person name="Mcquiston J.R."/>
        </authorList>
    </citation>
    <scope>NUCLEOTIDE SEQUENCE [LARGE SCALE GENOMIC DNA]</scope>
    <source>
        <strain evidence="2">H3056</strain>
    </source>
</reference>
<dbReference type="EMBL" id="RJUG01000002">
    <property type="protein sequence ID" value="ROI09767.1"/>
    <property type="molecule type" value="Genomic_DNA"/>
</dbReference>
<proteinExistence type="predicted"/>
<evidence type="ECO:0000313" key="1">
    <source>
        <dbReference type="EMBL" id="ROI09767.1"/>
    </source>
</evidence>
<evidence type="ECO:0000313" key="2">
    <source>
        <dbReference type="Proteomes" id="UP000270224"/>
    </source>
</evidence>